<reference evidence="1" key="1">
    <citation type="submission" date="2019-10" db="EMBL/GenBank/DDBJ databases">
        <authorList>
            <consortium name="DOE Joint Genome Institute"/>
            <person name="Kuo A."/>
            <person name="Miyauchi S."/>
            <person name="Kiss E."/>
            <person name="Drula E."/>
            <person name="Kohler A."/>
            <person name="Sanchez-Garcia M."/>
            <person name="Andreopoulos B."/>
            <person name="Barry K.W."/>
            <person name="Bonito G."/>
            <person name="Buee M."/>
            <person name="Carver A."/>
            <person name="Chen C."/>
            <person name="Cichocki N."/>
            <person name="Clum A."/>
            <person name="Culley D."/>
            <person name="Crous P.W."/>
            <person name="Fauchery L."/>
            <person name="Girlanda M."/>
            <person name="Hayes R."/>
            <person name="Keri Z."/>
            <person name="Labutti K."/>
            <person name="Lipzen A."/>
            <person name="Lombard V."/>
            <person name="Magnuson J."/>
            <person name="Maillard F."/>
            <person name="Morin E."/>
            <person name="Murat C."/>
            <person name="Nolan M."/>
            <person name="Ohm R."/>
            <person name="Pangilinan J."/>
            <person name="Pereira M."/>
            <person name="Perotto S."/>
            <person name="Peter M."/>
            <person name="Riley R."/>
            <person name="Sitrit Y."/>
            <person name="Stielow B."/>
            <person name="Szollosi G."/>
            <person name="Zifcakova L."/>
            <person name="Stursova M."/>
            <person name="Spatafora J.W."/>
            <person name="Tedersoo L."/>
            <person name="Vaario L.-M."/>
            <person name="Yamada A."/>
            <person name="Yan M."/>
            <person name="Wang P."/>
            <person name="Xu J."/>
            <person name="Bruns T."/>
            <person name="Baldrian P."/>
            <person name="Vilgalys R."/>
            <person name="Henrissat B."/>
            <person name="Grigoriev I.V."/>
            <person name="Hibbett D."/>
            <person name="Nagy L.G."/>
            <person name="Martin F.M."/>
        </authorList>
    </citation>
    <scope>NUCLEOTIDE SEQUENCE</scope>
    <source>
        <strain evidence="1">P2</strain>
    </source>
</reference>
<reference evidence="1" key="2">
    <citation type="journal article" date="2020" name="Nat. Commun.">
        <title>Large-scale genome sequencing of mycorrhizal fungi provides insights into the early evolution of symbiotic traits.</title>
        <authorList>
            <person name="Miyauchi S."/>
            <person name="Kiss E."/>
            <person name="Kuo A."/>
            <person name="Drula E."/>
            <person name="Kohler A."/>
            <person name="Sanchez-Garcia M."/>
            <person name="Morin E."/>
            <person name="Andreopoulos B."/>
            <person name="Barry K.W."/>
            <person name="Bonito G."/>
            <person name="Buee M."/>
            <person name="Carver A."/>
            <person name="Chen C."/>
            <person name="Cichocki N."/>
            <person name="Clum A."/>
            <person name="Culley D."/>
            <person name="Crous P.W."/>
            <person name="Fauchery L."/>
            <person name="Girlanda M."/>
            <person name="Hayes R.D."/>
            <person name="Keri Z."/>
            <person name="LaButti K."/>
            <person name="Lipzen A."/>
            <person name="Lombard V."/>
            <person name="Magnuson J."/>
            <person name="Maillard F."/>
            <person name="Murat C."/>
            <person name="Nolan M."/>
            <person name="Ohm R.A."/>
            <person name="Pangilinan J."/>
            <person name="Pereira M.F."/>
            <person name="Perotto S."/>
            <person name="Peter M."/>
            <person name="Pfister S."/>
            <person name="Riley R."/>
            <person name="Sitrit Y."/>
            <person name="Stielow J.B."/>
            <person name="Szollosi G."/>
            <person name="Zifcakova L."/>
            <person name="Stursova M."/>
            <person name="Spatafora J.W."/>
            <person name="Tedersoo L."/>
            <person name="Vaario L.M."/>
            <person name="Yamada A."/>
            <person name="Yan M."/>
            <person name="Wang P."/>
            <person name="Xu J."/>
            <person name="Bruns T."/>
            <person name="Baldrian P."/>
            <person name="Vilgalys R."/>
            <person name="Dunand C."/>
            <person name="Henrissat B."/>
            <person name="Grigoriev I.V."/>
            <person name="Hibbett D."/>
            <person name="Nagy L.G."/>
            <person name="Martin F.M."/>
        </authorList>
    </citation>
    <scope>NUCLEOTIDE SEQUENCE</scope>
    <source>
        <strain evidence="1">P2</strain>
    </source>
</reference>
<name>A0ACB6ZLH8_THEGA</name>
<protein>
    <submittedName>
        <fullName evidence="1">Uncharacterized protein</fullName>
    </submittedName>
</protein>
<dbReference type="EMBL" id="MU117987">
    <property type="protein sequence ID" value="KAF9650168.1"/>
    <property type="molecule type" value="Genomic_DNA"/>
</dbReference>
<accession>A0ACB6ZLH8</accession>
<evidence type="ECO:0000313" key="2">
    <source>
        <dbReference type="Proteomes" id="UP000886501"/>
    </source>
</evidence>
<proteinExistence type="predicted"/>
<evidence type="ECO:0000313" key="1">
    <source>
        <dbReference type="EMBL" id="KAF9650168.1"/>
    </source>
</evidence>
<comment type="caution">
    <text evidence="1">The sequence shown here is derived from an EMBL/GenBank/DDBJ whole genome shotgun (WGS) entry which is preliminary data.</text>
</comment>
<gene>
    <name evidence="1" type="ORF">BDM02DRAFT_3165435</name>
</gene>
<organism evidence="1 2">
    <name type="scientific">Thelephora ganbajun</name>
    <name type="common">Ganba fungus</name>
    <dbReference type="NCBI Taxonomy" id="370292"/>
    <lineage>
        <taxon>Eukaryota</taxon>
        <taxon>Fungi</taxon>
        <taxon>Dikarya</taxon>
        <taxon>Basidiomycota</taxon>
        <taxon>Agaricomycotina</taxon>
        <taxon>Agaricomycetes</taxon>
        <taxon>Thelephorales</taxon>
        <taxon>Thelephoraceae</taxon>
        <taxon>Thelephora</taxon>
    </lineage>
</organism>
<keyword evidence="2" id="KW-1185">Reference proteome</keyword>
<dbReference type="Proteomes" id="UP000886501">
    <property type="component" value="Unassembled WGS sequence"/>
</dbReference>
<sequence>MAMRVEEKKRKGRRETVPTALRSELEEYSFLLRALRTNDTLDLSSQLVRATGSSQTLEDDDDARDLSSASPVEASGSNSGSHKPKDNWTRWPLLIQDVPIPEWTLQDEVERLANKFLRPPGNPDEETEEDVEEPIEPTAVKYLTLETTEYLSHLLAAIAAHVPMVKGSMQNRLRPLNWENVLAIVGATGLVDPSSIERASECLKGIYGASELADLSVHRTRLMKESHDQLLQMCSSIDKDFLSIQVPPTKLEKRKKGTRGKYNLTGKYNKKRKLFSTSAVPVTSAPQDEYPGSLEA</sequence>